<keyword evidence="1" id="KW-0472">Membrane</keyword>
<reference evidence="2 3" key="1">
    <citation type="journal article" date="2012" name="PLoS ONE">
        <title>Functional divergence in the genus oenococcus as predicted by genome sequencing of the newly-described species, Oenococcus kitaharae.</title>
        <authorList>
            <person name="Borneman A.R."/>
            <person name="McCarthy J.M."/>
            <person name="Chambers P.J."/>
            <person name="Bartowsky E.J."/>
        </authorList>
    </citation>
    <scope>NUCLEOTIDE SEQUENCE [LARGE SCALE GENOMIC DNA]</scope>
    <source>
        <strain evidence="3">DSM17330</strain>
    </source>
</reference>
<keyword evidence="1" id="KW-0812">Transmembrane</keyword>
<accession>G9WHX7</accession>
<feature type="transmembrane region" description="Helical" evidence="1">
    <location>
        <begin position="21"/>
        <end position="41"/>
    </location>
</feature>
<dbReference type="STRING" id="336988.NT96_08575"/>
<dbReference type="EMBL" id="AFVZ01000001">
    <property type="protein sequence ID" value="EHN58862.1"/>
    <property type="molecule type" value="Genomic_DNA"/>
</dbReference>
<comment type="caution">
    <text evidence="2">The sequence shown here is derived from an EMBL/GenBank/DDBJ whole genome shotgun (WGS) entry which is preliminary data.</text>
</comment>
<evidence type="ECO:0008006" key="4">
    <source>
        <dbReference type="Google" id="ProtNLM"/>
    </source>
</evidence>
<keyword evidence="3" id="KW-1185">Reference proteome</keyword>
<keyword evidence="1" id="KW-1133">Transmembrane helix</keyword>
<dbReference type="Proteomes" id="UP000004959">
    <property type="component" value="Chromosome"/>
</dbReference>
<protein>
    <recommendedName>
        <fullName evidence="4">D-Ala-teichoic acid biosynthesis protein</fullName>
    </recommendedName>
</protein>
<dbReference type="InterPro" id="IPR021008">
    <property type="entry name" value="DltX"/>
</dbReference>
<dbReference type="eggNOG" id="ENOG50308IU">
    <property type="taxonomic scope" value="Bacteria"/>
</dbReference>
<evidence type="ECO:0000256" key="1">
    <source>
        <dbReference type="SAM" id="Phobius"/>
    </source>
</evidence>
<proteinExistence type="predicted"/>
<sequence length="56" mass="6644">MRLRKGEGVKILFDFFHRPAVQFLLETVFYFVVLVILLYLYGYTGINDGGFIYNEF</sequence>
<evidence type="ECO:0000313" key="2">
    <source>
        <dbReference type="EMBL" id="EHN58862.1"/>
    </source>
</evidence>
<name>G9WHX7_9LACO</name>
<dbReference type="PATRIC" id="fig|1045004.4.peg.755"/>
<dbReference type="HOGENOM" id="CLU_200243_1_0_9"/>
<dbReference type="AlphaFoldDB" id="G9WHX7"/>
<dbReference type="Pfam" id="PF12459">
    <property type="entry name" value="DltX"/>
    <property type="match status" value="1"/>
</dbReference>
<evidence type="ECO:0000313" key="3">
    <source>
        <dbReference type="Proteomes" id="UP000004959"/>
    </source>
</evidence>
<gene>
    <name evidence="2" type="ORF">OKIT_0753</name>
</gene>
<organism evidence="2 3">
    <name type="scientific">Oenococcus kitaharae DSM 17330</name>
    <dbReference type="NCBI Taxonomy" id="1045004"/>
    <lineage>
        <taxon>Bacteria</taxon>
        <taxon>Bacillati</taxon>
        <taxon>Bacillota</taxon>
        <taxon>Bacilli</taxon>
        <taxon>Lactobacillales</taxon>
        <taxon>Lactobacillaceae</taxon>
        <taxon>Oenococcus</taxon>
    </lineage>
</organism>